<evidence type="ECO:0000313" key="3">
    <source>
        <dbReference type="Proteomes" id="UP000029734"/>
    </source>
</evidence>
<evidence type="ECO:0000313" key="2">
    <source>
        <dbReference type="EMBL" id="KGE20697.1"/>
    </source>
</evidence>
<evidence type="ECO:0000313" key="1">
    <source>
        <dbReference type="EMBL" id="KGE20639.1"/>
    </source>
</evidence>
<dbReference type="EMBL" id="JQCR01000001">
    <property type="protein sequence ID" value="KGE20697.1"/>
    <property type="molecule type" value="Genomic_DNA"/>
</dbReference>
<accession>A0A098MGN7</accession>
<reference evidence="2 3" key="1">
    <citation type="submission" date="2014-08" db="EMBL/GenBank/DDBJ databases">
        <authorList>
            <person name="den Bakker H.C."/>
        </authorList>
    </citation>
    <scope>NUCLEOTIDE SEQUENCE [LARGE SCALE GENOMIC DNA]</scope>
    <source>
        <strain evidence="2 3">DSM 18334</strain>
    </source>
</reference>
<dbReference type="AlphaFoldDB" id="A0A098MGN7"/>
<protein>
    <submittedName>
        <fullName evidence="2">Uncharacterized protein</fullName>
    </submittedName>
</protein>
<name>A0A098MGN7_9BACL</name>
<dbReference type="STRING" id="268407.PWYN_00045"/>
<reference evidence="2 3" key="2">
    <citation type="submission" date="2014-10" db="EMBL/GenBank/DDBJ databases">
        <title>Comparative genomics of the Paenibacillus odorifer group.</title>
        <authorList>
            <person name="Tsai Y.-C."/>
            <person name="Martin N."/>
            <person name="Korlach J."/>
            <person name="Wiedmann M."/>
        </authorList>
    </citation>
    <scope>NUCLEOTIDE SEQUENCE [LARGE SCALE GENOMIC DNA]</scope>
    <source>
        <strain evidence="2 3">DSM 18334</strain>
    </source>
</reference>
<dbReference type="EMBL" id="JQCR01000001">
    <property type="protein sequence ID" value="KGE20639.1"/>
    <property type="molecule type" value="Genomic_DNA"/>
</dbReference>
<comment type="caution">
    <text evidence="2">The sequence shown here is derived from an EMBL/GenBank/DDBJ whole genome shotgun (WGS) entry which is preliminary data.</text>
</comment>
<sequence length="91" mass="10178">MFTLSRPFTFEEKEYTELLLDFESLLGSDLLQINSQFDAEQKSPVFVKALSLSYQLSVAAAAAKLPKEFFNSLPAKDVSKVGLQAQNFLLI</sequence>
<organism evidence="2 3">
    <name type="scientific">Paenibacillus wynnii</name>
    <dbReference type="NCBI Taxonomy" id="268407"/>
    <lineage>
        <taxon>Bacteria</taxon>
        <taxon>Bacillati</taxon>
        <taxon>Bacillota</taxon>
        <taxon>Bacilli</taxon>
        <taxon>Bacillales</taxon>
        <taxon>Paenibacillaceae</taxon>
        <taxon>Paenibacillus</taxon>
    </lineage>
</organism>
<dbReference type="Proteomes" id="UP000029734">
    <property type="component" value="Unassembled WGS sequence"/>
</dbReference>
<keyword evidence="3" id="KW-1185">Reference proteome</keyword>
<dbReference type="eggNOG" id="ENOG50338JU">
    <property type="taxonomic scope" value="Bacteria"/>
</dbReference>
<gene>
    <name evidence="1" type="ORF">PWYN_00045</name>
    <name evidence="2" type="ORF">PWYN_00470</name>
</gene>
<proteinExistence type="predicted"/>